<dbReference type="EMBL" id="CP024201">
    <property type="protein sequence ID" value="ATQ42822.1"/>
    <property type="molecule type" value="Genomic_DNA"/>
</dbReference>
<dbReference type="OrthoDB" id="9782855at2"/>
<evidence type="ECO:0000256" key="3">
    <source>
        <dbReference type="ARBA" id="ARBA00022679"/>
    </source>
</evidence>
<dbReference type="InterPro" id="IPR029063">
    <property type="entry name" value="SAM-dependent_MTases_sf"/>
</dbReference>
<dbReference type="SUPFAM" id="SSF53335">
    <property type="entry name" value="S-adenosyl-L-methionine-dependent methyltransferases"/>
    <property type="match status" value="1"/>
</dbReference>
<reference evidence="7 8" key="1">
    <citation type="submission" date="2017-10" db="EMBL/GenBank/DDBJ databases">
        <title>Genome sequence of Caulobacter mirabilis FWC38.</title>
        <authorList>
            <person name="Fiebig A."/>
            <person name="Crosson S."/>
        </authorList>
    </citation>
    <scope>NUCLEOTIDE SEQUENCE [LARGE SCALE GENOMIC DNA]</scope>
    <source>
        <strain evidence="7 8">FWC 38</strain>
    </source>
</reference>
<evidence type="ECO:0000256" key="4">
    <source>
        <dbReference type="ARBA" id="ARBA00022691"/>
    </source>
</evidence>
<dbReference type="PANTHER" id="PTHR43667">
    <property type="entry name" value="CYCLOPROPANE-FATTY-ACYL-PHOSPHOLIPID SYNTHASE"/>
    <property type="match status" value="1"/>
</dbReference>
<comment type="similarity">
    <text evidence="1">Belongs to the CFA/CMAS family.</text>
</comment>
<evidence type="ECO:0000313" key="7">
    <source>
        <dbReference type="EMBL" id="ATQ42822.1"/>
    </source>
</evidence>
<dbReference type="GO" id="GO:0008610">
    <property type="term" value="P:lipid biosynthetic process"/>
    <property type="evidence" value="ECO:0007669"/>
    <property type="project" value="InterPro"/>
</dbReference>
<dbReference type="PIRSF" id="PIRSF003085">
    <property type="entry name" value="CMAS"/>
    <property type="match status" value="1"/>
</dbReference>
<dbReference type="RefSeq" id="WP_099622075.1">
    <property type="nucleotide sequence ID" value="NZ_CP024201.1"/>
</dbReference>
<feature type="active site" evidence="6">
    <location>
        <position position="394"/>
    </location>
</feature>
<dbReference type="KEGG" id="cmb:CSW64_10585"/>
<protein>
    <submittedName>
        <fullName evidence="7">SAM-dependent methyltransferase</fullName>
    </submittedName>
</protein>
<dbReference type="Pfam" id="PF02353">
    <property type="entry name" value="CMAS"/>
    <property type="match status" value="1"/>
</dbReference>
<sequence>MTVTELTPATTGPGWETPAFKAAPAVFRTAVKVCGENWRYGTLTFVLPSGEEIVCKGPEPGPDGRLIVRDYRFIRRCLSAGSIGFAEGYMAGEWETTDLSALLTVCAMNFERLQALVQGNPIVRAIDFVAHMLHRNDRKGSKKNIHAHYDLGNPFYSLWLDRSMTYSSAVYDRPNEPLDQAQHNKYAALARSMGLESGQSVLEIGCGWGGFAEFAAREVGARVTGITISQEQYDFARKRLFDQGLSEKADIRLVDYRDVDGKFDRVASIEMFEAVGEEFWPAYFGKIRDVLTPGGRAGLQIITIRDELFGSYRRHADFIQKYIFPGGMLPSEPALKPVIETAGLDWQSVMRFGQDYADTLAEWGRRFESAWDQIRHQGFDERFRRMWNYYLAYCEAGFRTGRTDVIQLSLGRT</sequence>
<keyword evidence="3 7" id="KW-0808">Transferase</keyword>
<dbReference type="Proteomes" id="UP000228945">
    <property type="component" value="Chromosome"/>
</dbReference>
<dbReference type="PANTHER" id="PTHR43667:SF2">
    <property type="entry name" value="FATTY ACID C-METHYL TRANSFERASE"/>
    <property type="match status" value="1"/>
</dbReference>
<name>A0A2D2AXW3_9CAUL</name>
<dbReference type="AlphaFoldDB" id="A0A2D2AXW3"/>
<evidence type="ECO:0000256" key="2">
    <source>
        <dbReference type="ARBA" id="ARBA00022603"/>
    </source>
</evidence>
<gene>
    <name evidence="7" type="ORF">CSW64_10585</name>
</gene>
<evidence type="ECO:0000256" key="1">
    <source>
        <dbReference type="ARBA" id="ARBA00010815"/>
    </source>
</evidence>
<dbReference type="Gene3D" id="3.40.50.150">
    <property type="entry name" value="Vaccinia Virus protein VP39"/>
    <property type="match status" value="1"/>
</dbReference>
<dbReference type="InterPro" id="IPR050723">
    <property type="entry name" value="CFA/CMAS"/>
</dbReference>
<keyword evidence="4" id="KW-0949">S-adenosyl-L-methionine</keyword>
<evidence type="ECO:0000256" key="6">
    <source>
        <dbReference type="PIRSR" id="PIRSR003085-1"/>
    </source>
</evidence>
<proteinExistence type="inferred from homology"/>
<keyword evidence="5" id="KW-0443">Lipid metabolism</keyword>
<organism evidence="7 8">
    <name type="scientific">Caulobacter mirabilis</name>
    <dbReference type="NCBI Taxonomy" id="69666"/>
    <lineage>
        <taxon>Bacteria</taxon>
        <taxon>Pseudomonadati</taxon>
        <taxon>Pseudomonadota</taxon>
        <taxon>Alphaproteobacteria</taxon>
        <taxon>Caulobacterales</taxon>
        <taxon>Caulobacteraceae</taxon>
        <taxon>Caulobacter</taxon>
    </lineage>
</organism>
<dbReference type="CDD" id="cd02440">
    <property type="entry name" value="AdoMet_MTases"/>
    <property type="match status" value="1"/>
</dbReference>
<evidence type="ECO:0000313" key="8">
    <source>
        <dbReference type="Proteomes" id="UP000228945"/>
    </source>
</evidence>
<dbReference type="InterPro" id="IPR003333">
    <property type="entry name" value="CMAS"/>
</dbReference>
<keyword evidence="2 7" id="KW-0489">Methyltransferase</keyword>
<dbReference type="GO" id="GO:0032259">
    <property type="term" value="P:methylation"/>
    <property type="evidence" value="ECO:0007669"/>
    <property type="project" value="UniProtKB-KW"/>
</dbReference>
<evidence type="ECO:0000256" key="5">
    <source>
        <dbReference type="ARBA" id="ARBA00023098"/>
    </source>
</evidence>
<accession>A0A2D2AXW3</accession>
<dbReference type="GO" id="GO:0008168">
    <property type="term" value="F:methyltransferase activity"/>
    <property type="evidence" value="ECO:0007669"/>
    <property type="project" value="UniProtKB-KW"/>
</dbReference>
<keyword evidence="8" id="KW-1185">Reference proteome</keyword>